<accession>A0A0B1Q3L4</accession>
<evidence type="ECO:0000313" key="11">
    <source>
        <dbReference type="Proteomes" id="UP000030826"/>
    </source>
</evidence>
<dbReference type="AlphaFoldDB" id="A0A0B1Q3L4"/>
<keyword evidence="2 8" id="KW-0645">Protease</keyword>
<dbReference type="InterPro" id="IPR003738">
    <property type="entry name" value="SRAP"/>
</dbReference>
<evidence type="ECO:0000256" key="1">
    <source>
        <dbReference type="ARBA" id="ARBA00008136"/>
    </source>
</evidence>
<keyword evidence="5" id="KW-0190">Covalent protein-DNA linkage</keyword>
<dbReference type="GO" id="GO:0003697">
    <property type="term" value="F:single-stranded DNA binding"/>
    <property type="evidence" value="ECO:0007669"/>
    <property type="project" value="InterPro"/>
</dbReference>
<dbReference type="OrthoDB" id="9782620at2"/>
<dbReference type="Gene3D" id="3.90.1680.10">
    <property type="entry name" value="SOS response associated peptidase-like"/>
    <property type="match status" value="1"/>
</dbReference>
<dbReference type="PANTHER" id="PTHR13604:SF0">
    <property type="entry name" value="ABASIC SITE PROCESSING PROTEIN HMCES"/>
    <property type="match status" value="1"/>
</dbReference>
<evidence type="ECO:0000256" key="6">
    <source>
        <dbReference type="ARBA" id="ARBA00023125"/>
    </source>
</evidence>
<organism evidence="10 11">
    <name type="scientific">Aureimonas altamirensis</name>
    <dbReference type="NCBI Taxonomy" id="370622"/>
    <lineage>
        <taxon>Bacteria</taxon>
        <taxon>Pseudomonadati</taxon>
        <taxon>Pseudomonadota</taxon>
        <taxon>Alphaproteobacteria</taxon>
        <taxon>Hyphomicrobiales</taxon>
        <taxon>Aurantimonadaceae</taxon>
        <taxon>Aureimonas</taxon>
    </lineage>
</organism>
<evidence type="ECO:0000313" key="10">
    <source>
        <dbReference type="EMBL" id="KHJ54984.1"/>
    </source>
</evidence>
<evidence type="ECO:0000256" key="4">
    <source>
        <dbReference type="ARBA" id="ARBA00022801"/>
    </source>
</evidence>
<evidence type="ECO:0000256" key="5">
    <source>
        <dbReference type="ARBA" id="ARBA00023124"/>
    </source>
</evidence>
<evidence type="ECO:0000256" key="8">
    <source>
        <dbReference type="RuleBase" id="RU364100"/>
    </source>
</evidence>
<dbReference type="GO" id="GO:0008233">
    <property type="term" value="F:peptidase activity"/>
    <property type="evidence" value="ECO:0007669"/>
    <property type="project" value="UniProtKB-KW"/>
</dbReference>
<dbReference type="Pfam" id="PF02586">
    <property type="entry name" value="SRAP"/>
    <property type="match status" value="1"/>
</dbReference>
<dbReference type="RefSeq" id="WP_039192284.1">
    <property type="nucleotide sequence ID" value="NZ_JRFJ01000002.1"/>
</dbReference>
<dbReference type="GO" id="GO:0016829">
    <property type="term" value="F:lyase activity"/>
    <property type="evidence" value="ECO:0007669"/>
    <property type="project" value="UniProtKB-KW"/>
</dbReference>
<dbReference type="PANTHER" id="PTHR13604">
    <property type="entry name" value="DC12-RELATED"/>
    <property type="match status" value="1"/>
</dbReference>
<sequence>MCGRFCLTHAPEEVSQRFDVALPEEFPARYNIAPSQPVLVVIGGSEDRPEAWQAGRQALLARWGLIPAWTRDVASMPLLFNARSETAAVRNAFRPALTHRRCIVPASGFYEWHKQGTGKSIPYFVRPTDRQVFGFAAIMETYLAPDGSEIDTVAILTRAAAGPLADIHPREPVTLRRNTEQLWLDCRHVAPDALQRVFEDAEGMDWQIDAISDRVNSAADMSPDIQRPRPTPEPPAQGRLAF</sequence>
<comment type="caution">
    <text evidence="10">The sequence shown here is derived from an EMBL/GenBank/DDBJ whole genome shotgun (WGS) entry which is preliminary data.</text>
</comment>
<keyword evidence="4 8" id="KW-0378">Hydrolase</keyword>
<keyword evidence="6" id="KW-0238">DNA-binding</keyword>
<feature type="region of interest" description="Disordered" evidence="9">
    <location>
        <begin position="217"/>
        <end position="242"/>
    </location>
</feature>
<evidence type="ECO:0000256" key="3">
    <source>
        <dbReference type="ARBA" id="ARBA00022763"/>
    </source>
</evidence>
<evidence type="ECO:0000256" key="2">
    <source>
        <dbReference type="ARBA" id="ARBA00022670"/>
    </source>
</evidence>
<comment type="similarity">
    <text evidence="1 8">Belongs to the SOS response-associated peptidase family.</text>
</comment>
<keyword evidence="7" id="KW-0456">Lyase</keyword>
<dbReference type="EC" id="3.4.-.-" evidence="8"/>
<dbReference type="GO" id="GO:0106300">
    <property type="term" value="P:protein-DNA covalent cross-linking repair"/>
    <property type="evidence" value="ECO:0007669"/>
    <property type="project" value="InterPro"/>
</dbReference>
<evidence type="ECO:0000256" key="9">
    <source>
        <dbReference type="SAM" id="MobiDB-lite"/>
    </source>
</evidence>
<evidence type="ECO:0000256" key="7">
    <source>
        <dbReference type="ARBA" id="ARBA00023239"/>
    </source>
</evidence>
<proteinExistence type="inferred from homology"/>
<gene>
    <name evidence="10" type="ORF">LA66_10620</name>
</gene>
<dbReference type="Proteomes" id="UP000030826">
    <property type="component" value="Unassembled WGS sequence"/>
</dbReference>
<dbReference type="InterPro" id="IPR036590">
    <property type="entry name" value="SRAP-like"/>
</dbReference>
<dbReference type="GO" id="GO:0006508">
    <property type="term" value="P:proteolysis"/>
    <property type="evidence" value="ECO:0007669"/>
    <property type="project" value="UniProtKB-KW"/>
</dbReference>
<name>A0A0B1Q3L4_9HYPH</name>
<protein>
    <recommendedName>
        <fullName evidence="8">Abasic site processing protein</fullName>
        <ecNumber evidence="8">3.4.-.-</ecNumber>
    </recommendedName>
</protein>
<dbReference type="EMBL" id="JRFJ01000002">
    <property type="protein sequence ID" value="KHJ54984.1"/>
    <property type="molecule type" value="Genomic_DNA"/>
</dbReference>
<dbReference type="SUPFAM" id="SSF143081">
    <property type="entry name" value="BB1717-like"/>
    <property type="match status" value="1"/>
</dbReference>
<keyword evidence="3" id="KW-0227">DNA damage</keyword>
<reference evidence="10 11" key="1">
    <citation type="submission" date="2014-09" db="EMBL/GenBank/DDBJ databases">
        <title>Isolation and characterization of Aurantimonas altamirensis ON-56566 from clinical sample following a dog bite.</title>
        <authorList>
            <person name="Eshaghi A."/>
            <person name="Li A."/>
            <person name="Shahinas D."/>
            <person name="Bahn P."/>
            <person name="Kus J.V."/>
            <person name="Patel S.N."/>
        </authorList>
    </citation>
    <scope>NUCLEOTIDE SEQUENCE [LARGE SCALE GENOMIC DNA]</scope>
    <source>
        <strain evidence="10 11">ON-56566</strain>
    </source>
</reference>